<dbReference type="EMBL" id="CP060697">
    <property type="protein sequence ID" value="QNM83287.1"/>
    <property type="molecule type" value="Genomic_DNA"/>
</dbReference>
<gene>
    <name evidence="1" type="ORF">H8M03_02780</name>
</gene>
<sequence length="81" mass="8714">MKAPASEPELDVRKFAVPVADYQAPDGTWKRGRGIIIGRNVAPNTTLGLGVFRMKPKTEDGPNTPFAGKSKKVAVGLTMNF</sequence>
<dbReference type="KEGG" id="ssau:H8M03_02780"/>
<dbReference type="RefSeq" id="WP_187480242.1">
    <property type="nucleotide sequence ID" value="NZ_CP060697.1"/>
</dbReference>
<proteinExistence type="predicted"/>
<keyword evidence="2" id="KW-1185">Reference proteome</keyword>
<accession>A0A7G9L3T8</accession>
<evidence type="ECO:0000313" key="1">
    <source>
        <dbReference type="EMBL" id="QNM83287.1"/>
    </source>
</evidence>
<dbReference type="AlphaFoldDB" id="A0A7G9L3T8"/>
<evidence type="ECO:0000313" key="2">
    <source>
        <dbReference type="Proteomes" id="UP000515861"/>
    </source>
</evidence>
<dbReference type="Proteomes" id="UP000515861">
    <property type="component" value="Chromosome"/>
</dbReference>
<name>A0A7G9L3T8_9SPHN</name>
<protein>
    <submittedName>
        <fullName evidence="1">Uncharacterized protein</fullName>
    </submittedName>
</protein>
<reference evidence="1 2" key="1">
    <citation type="submission" date="2020-08" db="EMBL/GenBank/DDBJ databases">
        <title>Sphingomonas sp. sand1-3 16S ribosomal RNA gene Genome sequencing and assembly.</title>
        <authorList>
            <person name="Kang M."/>
        </authorList>
    </citation>
    <scope>NUCLEOTIDE SEQUENCE [LARGE SCALE GENOMIC DNA]</scope>
    <source>
        <strain evidence="2">sand1-3</strain>
    </source>
</reference>
<organism evidence="1 2">
    <name type="scientific">Sphingomonas sabuli</name>
    <dbReference type="NCBI Taxonomy" id="2764186"/>
    <lineage>
        <taxon>Bacteria</taxon>
        <taxon>Pseudomonadati</taxon>
        <taxon>Pseudomonadota</taxon>
        <taxon>Alphaproteobacteria</taxon>
        <taxon>Sphingomonadales</taxon>
        <taxon>Sphingomonadaceae</taxon>
        <taxon>Sphingomonas</taxon>
    </lineage>
</organism>